<dbReference type="Gene3D" id="3.40.50.2300">
    <property type="match status" value="1"/>
</dbReference>
<dbReference type="InterPro" id="IPR023485">
    <property type="entry name" value="Ptyr_pPase"/>
</dbReference>
<dbReference type="PANTHER" id="PTHR11717:SF7">
    <property type="entry name" value="LOW MOLECULAR WEIGHT PHOSPHOTYROSINE PROTEIN PHOSPHATASE"/>
    <property type="match status" value="1"/>
</dbReference>
<name>A0ABV7JEC9_9GAMM</name>
<comment type="caution">
    <text evidence="6">The sequence shown here is derived from an EMBL/GenBank/DDBJ whole genome shotgun (WGS) entry which is preliminary data.</text>
</comment>
<evidence type="ECO:0000256" key="3">
    <source>
        <dbReference type="ARBA" id="ARBA00022801"/>
    </source>
</evidence>
<gene>
    <name evidence="6" type="ORF">ACFODZ_14905</name>
</gene>
<dbReference type="Pfam" id="PF01451">
    <property type="entry name" value="LMWPc"/>
    <property type="match status" value="1"/>
</dbReference>
<feature type="domain" description="Phosphotyrosine protein phosphatase I" evidence="5">
    <location>
        <begin position="2"/>
        <end position="151"/>
    </location>
</feature>
<comment type="similarity">
    <text evidence="1">Belongs to the low molecular weight phosphotyrosine protein phosphatase family.</text>
</comment>
<evidence type="ECO:0000256" key="1">
    <source>
        <dbReference type="ARBA" id="ARBA00011063"/>
    </source>
</evidence>
<evidence type="ECO:0000256" key="2">
    <source>
        <dbReference type="ARBA" id="ARBA00013064"/>
    </source>
</evidence>
<evidence type="ECO:0000256" key="4">
    <source>
        <dbReference type="ARBA" id="ARBA00022912"/>
    </source>
</evidence>
<dbReference type="SMART" id="SM00226">
    <property type="entry name" value="LMWPc"/>
    <property type="match status" value="1"/>
</dbReference>
<accession>A0ABV7JEC9</accession>
<dbReference type="CDD" id="cd16343">
    <property type="entry name" value="LMWPTP"/>
    <property type="match status" value="1"/>
</dbReference>
<evidence type="ECO:0000313" key="6">
    <source>
        <dbReference type="EMBL" id="MFC3195542.1"/>
    </source>
</evidence>
<protein>
    <recommendedName>
        <fullName evidence="2">protein-tyrosine-phosphatase</fullName>
        <ecNumber evidence="2">3.1.3.48</ecNumber>
    </recommendedName>
</protein>
<dbReference type="EC" id="3.1.3.48" evidence="2"/>
<evidence type="ECO:0000313" key="7">
    <source>
        <dbReference type="Proteomes" id="UP001595533"/>
    </source>
</evidence>
<dbReference type="InterPro" id="IPR036196">
    <property type="entry name" value="Ptyr_pPase_sf"/>
</dbReference>
<dbReference type="InterPro" id="IPR017867">
    <property type="entry name" value="Tyr_phospatase_low_mol_wt"/>
</dbReference>
<dbReference type="EMBL" id="JBHRTS010000008">
    <property type="protein sequence ID" value="MFC3195542.1"/>
    <property type="molecule type" value="Genomic_DNA"/>
</dbReference>
<keyword evidence="4" id="KW-0904">Protein phosphatase</keyword>
<dbReference type="PANTHER" id="PTHR11717">
    <property type="entry name" value="LOW MOLECULAR WEIGHT PROTEIN TYROSINE PHOSPHATASE"/>
    <property type="match status" value="1"/>
</dbReference>
<sequence length="163" mass="18547">MKKILFVCYGNICRSPAAEGIFNHLVANSDQLILAAADSAGTHDFHVGKHPDVRSVKAAARMGINLTDLRASQVCAQDFHDYDWLVAMDQHNIECLREIGPQSQWHKILPMADFHPNPNYQFVPDPFRGDRDDFDLMFESMWTMVGRMLELLAEQPVAEIEYV</sequence>
<keyword evidence="3 6" id="KW-0378">Hydrolase</keyword>
<organism evidence="6 7">
    <name type="scientific">Marinicella sediminis</name>
    <dbReference type="NCBI Taxonomy" id="1792834"/>
    <lineage>
        <taxon>Bacteria</taxon>
        <taxon>Pseudomonadati</taxon>
        <taxon>Pseudomonadota</taxon>
        <taxon>Gammaproteobacteria</taxon>
        <taxon>Lysobacterales</taxon>
        <taxon>Marinicellaceae</taxon>
        <taxon>Marinicella</taxon>
    </lineage>
</organism>
<keyword evidence="7" id="KW-1185">Reference proteome</keyword>
<dbReference type="Proteomes" id="UP001595533">
    <property type="component" value="Unassembled WGS sequence"/>
</dbReference>
<dbReference type="GO" id="GO:0004725">
    <property type="term" value="F:protein tyrosine phosphatase activity"/>
    <property type="evidence" value="ECO:0007669"/>
    <property type="project" value="UniProtKB-EC"/>
</dbReference>
<dbReference type="PRINTS" id="PR00719">
    <property type="entry name" value="LMWPTPASE"/>
</dbReference>
<reference evidence="7" key="1">
    <citation type="journal article" date="2019" name="Int. J. Syst. Evol. Microbiol.">
        <title>The Global Catalogue of Microorganisms (GCM) 10K type strain sequencing project: providing services to taxonomists for standard genome sequencing and annotation.</title>
        <authorList>
            <consortium name="The Broad Institute Genomics Platform"/>
            <consortium name="The Broad Institute Genome Sequencing Center for Infectious Disease"/>
            <person name="Wu L."/>
            <person name="Ma J."/>
        </authorList>
    </citation>
    <scope>NUCLEOTIDE SEQUENCE [LARGE SCALE GENOMIC DNA]</scope>
    <source>
        <strain evidence="7">KCTC 42953</strain>
    </source>
</reference>
<dbReference type="RefSeq" id="WP_077412871.1">
    <property type="nucleotide sequence ID" value="NZ_JBHRTS010000008.1"/>
</dbReference>
<proteinExistence type="inferred from homology"/>
<evidence type="ECO:0000259" key="5">
    <source>
        <dbReference type="SMART" id="SM00226"/>
    </source>
</evidence>
<dbReference type="InterPro" id="IPR050438">
    <property type="entry name" value="LMW_PTPase"/>
</dbReference>
<dbReference type="SUPFAM" id="SSF52788">
    <property type="entry name" value="Phosphotyrosine protein phosphatases I"/>
    <property type="match status" value="1"/>
</dbReference>